<name>A0ABT4EBL0_PAEAL</name>
<dbReference type="RefSeq" id="WP_268632125.1">
    <property type="nucleotide sequence ID" value="NZ_JAMDLY010000011.1"/>
</dbReference>
<proteinExistence type="predicted"/>
<dbReference type="InterPro" id="IPR031707">
    <property type="entry name" value="AbiGii_2"/>
</dbReference>
<organism evidence="1 2">
    <name type="scientific">Paenibacillus alvei</name>
    <name type="common">Bacillus alvei</name>
    <dbReference type="NCBI Taxonomy" id="44250"/>
    <lineage>
        <taxon>Bacteria</taxon>
        <taxon>Bacillati</taxon>
        <taxon>Bacillota</taxon>
        <taxon>Bacilli</taxon>
        <taxon>Bacillales</taxon>
        <taxon>Paenibacillaceae</taxon>
        <taxon>Paenibacillus</taxon>
    </lineage>
</organism>
<dbReference type="EMBL" id="JAMDLY010000011">
    <property type="protein sequence ID" value="MCY9530033.1"/>
    <property type="molecule type" value="Genomic_DNA"/>
</dbReference>
<dbReference type="Proteomes" id="UP001527090">
    <property type="component" value="Unassembled WGS sequence"/>
</dbReference>
<evidence type="ECO:0000313" key="1">
    <source>
        <dbReference type="EMBL" id="MCY9530033.1"/>
    </source>
</evidence>
<evidence type="ECO:0000313" key="2">
    <source>
        <dbReference type="Proteomes" id="UP001527090"/>
    </source>
</evidence>
<reference evidence="1 2" key="1">
    <citation type="submission" date="2022-05" db="EMBL/GenBank/DDBJ databases">
        <title>Genome Sequencing of Bee-Associated Microbes.</title>
        <authorList>
            <person name="Dunlap C."/>
        </authorList>
    </citation>
    <scope>NUCLEOTIDE SEQUENCE [LARGE SCALE GENOMIC DNA]</scope>
    <source>
        <strain evidence="1 2">NRRL NRS-750</strain>
    </source>
</reference>
<protein>
    <submittedName>
        <fullName evidence="1">Abortive infection system toxin AbiGii family protein</fullName>
    </submittedName>
</protein>
<accession>A0ABT4EBL0</accession>
<comment type="caution">
    <text evidence="1">The sequence shown here is derived from an EMBL/GenBank/DDBJ whole genome shotgun (WGS) entry which is preliminary data.</text>
</comment>
<gene>
    <name evidence="1" type="ORF">M5X04_11910</name>
</gene>
<keyword evidence="2" id="KW-1185">Reference proteome</keyword>
<dbReference type="Pfam" id="PF16873">
    <property type="entry name" value="AbiGii_2"/>
    <property type="match status" value="1"/>
</dbReference>
<sequence>MFANFREAFKKDKQEIEVPKEVLDYLNSKLPEDFKYAKGPNGAAILTTSNNREMRMRISVRPNFHYNGELKTIKDLMEYAYRTQQEIPLEGSSLTINGVTFDFTDIISYPLNPNLEMQEFYLEPQPFQPAFAITLQGGGIDKRVMIERKPYADMHKSLYGSVLDESFIVSYVLDEMNGMIKFKFNIDINKAKSIKEIVESLTLYDAFLKGAAKISGLPLPEVDKSDCDNKENQESLKFWIKVYTLEKKLGVSFKPELPFSQDDANWFSKLYRSLIEEKPFKQYVKMDKFTTEEPHIFKKAIEEDKRNLSLSFIQKSELTIMNISITIFESMGIFNFVLKDVIDKNPQNKPAHIYVEPADEKGIYTSTMIFLNEDDAKAFKMNTTELINAEEL</sequence>